<dbReference type="EMBL" id="JAEKMH010000002">
    <property type="protein sequence ID" value="MBJ3785596.1"/>
    <property type="molecule type" value="Genomic_DNA"/>
</dbReference>
<keyword evidence="2" id="KW-1185">Reference proteome</keyword>
<dbReference type="Proteomes" id="UP000602124">
    <property type="component" value="Unassembled WGS sequence"/>
</dbReference>
<sequence length="351" mass="37896">MGTTETARDHIFGLIDGYLADPSSGATAIGNAATTLDAAVVADLNAVLADNRPSYRDGVMIQLGYGLADASMDLTRRQQGGRSVAQQLGAFLVERHIAAVKDAYQNIAKNTDVLNRGNVPPFDRLLVWANTADQDHRMLALQYTCASVAATSRPVLPMPALNRSALTFARVVKLLHRMLAMSSGGAFDQFTVAALLNATIENHGEGRARVETKNLNASDRSSFAAGDVQVVTGNRVLEAFEVTANDWRTKLAGSTKTIKDNDLSRLHIVARRPEGDRGDVDTALGGVSEDVSVLDTRQVVEVVVAILTRPQRAEALQRLYEYLDRYQPDTSRTNAFVEALKDEGLVESAGD</sequence>
<name>A0A934MMD6_9HYPH</name>
<dbReference type="AlphaFoldDB" id="A0A934MMD6"/>
<gene>
    <name evidence="1" type="ORF">JEQ47_12775</name>
</gene>
<accession>A0A934MMD6</accession>
<evidence type="ECO:0000313" key="1">
    <source>
        <dbReference type="EMBL" id="MBJ3785596.1"/>
    </source>
</evidence>
<evidence type="ECO:0000313" key="2">
    <source>
        <dbReference type="Proteomes" id="UP000602124"/>
    </source>
</evidence>
<comment type="caution">
    <text evidence="1">The sequence shown here is derived from an EMBL/GenBank/DDBJ whole genome shotgun (WGS) entry which is preliminary data.</text>
</comment>
<reference evidence="1" key="1">
    <citation type="submission" date="2020-12" db="EMBL/GenBank/DDBJ databases">
        <title>Devosia sp. MSA67 isolated from Mo River.</title>
        <authorList>
            <person name="Ma F."/>
            <person name="Zi Z."/>
        </authorList>
    </citation>
    <scope>NUCLEOTIDE SEQUENCE</scope>
    <source>
        <strain evidence="1">MSA67</strain>
    </source>
</reference>
<organism evidence="1 2">
    <name type="scientific">Devosia sediminis</name>
    <dbReference type="NCBI Taxonomy" id="2798801"/>
    <lineage>
        <taxon>Bacteria</taxon>
        <taxon>Pseudomonadati</taxon>
        <taxon>Pseudomonadota</taxon>
        <taxon>Alphaproteobacteria</taxon>
        <taxon>Hyphomicrobiales</taxon>
        <taxon>Devosiaceae</taxon>
        <taxon>Devosia</taxon>
    </lineage>
</organism>
<proteinExistence type="predicted"/>
<protein>
    <submittedName>
        <fullName evidence="1">Uncharacterized protein</fullName>
    </submittedName>
</protein>
<dbReference type="RefSeq" id="WP_198876764.1">
    <property type="nucleotide sequence ID" value="NZ_JAEKMH010000002.1"/>
</dbReference>